<dbReference type="KEGG" id="spap:H3Z74_11465"/>
<dbReference type="EMBL" id="CP061038">
    <property type="protein sequence ID" value="QNQ11691.1"/>
    <property type="molecule type" value="Genomic_DNA"/>
</dbReference>
<feature type="domain" description="Right handed beta helix" evidence="2">
    <location>
        <begin position="105"/>
        <end position="241"/>
    </location>
</feature>
<protein>
    <submittedName>
        <fullName evidence="3">Right-handed parallel beta-helix repeat-containing protein</fullName>
    </submittedName>
</protein>
<reference evidence="3 4" key="1">
    <citation type="submission" date="2020-09" db="EMBL/GenBank/DDBJ databases">
        <title>Sphingomonas sp., a new species isolated from pork steak.</title>
        <authorList>
            <person name="Heidler von Heilborn D."/>
        </authorList>
    </citation>
    <scope>NUCLEOTIDE SEQUENCE [LARGE SCALE GENOMIC DNA]</scope>
    <source>
        <strain evidence="4">S8-3T</strain>
    </source>
</reference>
<dbReference type="RefSeq" id="WP_187763996.1">
    <property type="nucleotide sequence ID" value="NZ_CP061038.1"/>
</dbReference>
<dbReference type="InterPro" id="IPR012334">
    <property type="entry name" value="Pectin_lyas_fold"/>
</dbReference>
<proteinExistence type="predicted"/>
<evidence type="ECO:0000313" key="3">
    <source>
        <dbReference type="EMBL" id="QNQ11691.1"/>
    </source>
</evidence>
<dbReference type="Pfam" id="PF13229">
    <property type="entry name" value="Beta_helix"/>
    <property type="match status" value="1"/>
</dbReference>
<gene>
    <name evidence="3" type="ORF">H3Z74_11465</name>
</gene>
<sequence length="310" mass="33050">MRRIIPLIALALTVPAAAQQGRAPFTIQETGQGFATIDDAVQSVRMGTATILIAPGTYRQCTIQAGGRITFKAVQPGTAIFEGEACEGKAAFVLRGQESIVDGLIFRGIRVDDGNGAGIRTEMGNLTVRNSMFLDSQEGILGGEPSGQKIVIDRSTFTGLGQCDETVDCSHAIYLANQGSVTITNSRFERGTGGHYVKLRAPNVSITDNSFDDTAGKKTNYMIDLPEGGTGLIARNTFVQGRNKENWTGFIVVAAEARKYRSAGLRVEGNDASLAPGETRSPAFVADYSHERLAIGANRLGAGIRAFETR</sequence>
<name>A0A7H0LPT8_9SPHN</name>
<evidence type="ECO:0000256" key="1">
    <source>
        <dbReference type="SAM" id="SignalP"/>
    </source>
</evidence>
<feature type="chain" id="PRO_5028968608" evidence="1">
    <location>
        <begin position="19"/>
        <end position="310"/>
    </location>
</feature>
<dbReference type="AlphaFoldDB" id="A0A7H0LPT8"/>
<organism evidence="3 4">
    <name type="scientific">Sphingomonas alpina</name>
    <dbReference type="NCBI Taxonomy" id="653931"/>
    <lineage>
        <taxon>Bacteria</taxon>
        <taxon>Pseudomonadati</taxon>
        <taxon>Pseudomonadota</taxon>
        <taxon>Alphaproteobacteria</taxon>
        <taxon>Sphingomonadales</taxon>
        <taxon>Sphingomonadaceae</taxon>
        <taxon>Sphingomonas</taxon>
    </lineage>
</organism>
<evidence type="ECO:0000313" key="4">
    <source>
        <dbReference type="Proteomes" id="UP000516148"/>
    </source>
</evidence>
<dbReference type="Proteomes" id="UP000516148">
    <property type="component" value="Chromosome"/>
</dbReference>
<feature type="signal peptide" evidence="1">
    <location>
        <begin position="1"/>
        <end position="18"/>
    </location>
</feature>
<evidence type="ECO:0000259" key="2">
    <source>
        <dbReference type="Pfam" id="PF13229"/>
    </source>
</evidence>
<keyword evidence="4" id="KW-1185">Reference proteome</keyword>
<keyword evidence="1" id="KW-0732">Signal</keyword>
<dbReference type="InterPro" id="IPR039448">
    <property type="entry name" value="Beta_helix"/>
</dbReference>
<accession>A0A7H0LPT8</accession>
<dbReference type="SUPFAM" id="SSF51126">
    <property type="entry name" value="Pectin lyase-like"/>
    <property type="match status" value="1"/>
</dbReference>
<dbReference type="InterPro" id="IPR011050">
    <property type="entry name" value="Pectin_lyase_fold/virulence"/>
</dbReference>
<dbReference type="Gene3D" id="2.160.20.10">
    <property type="entry name" value="Single-stranded right-handed beta-helix, Pectin lyase-like"/>
    <property type="match status" value="1"/>
</dbReference>